<accession>W4QXV7</accession>
<sequence>MKPDFFQKLIDHSPDIILILNGEGEYHYINETTELILGCDKEEWLGRHFSESPFMTEESRHFCLHAFPDIVAGKRLKDFTVTAITSEQEQIPFKVNVHVIDTLDSLFLFIVLEDVTRELELRKEKESLLERNNLLAKAIDYSGIGVLITDIRKKNNPIMYVNKGFEQITGYTQSEVLGKNCNLLQGKDTSDLEINKIKQAIEQEKRINTEILKLPKRPNPLLE</sequence>
<dbReference type="PANTHER" id="PTHR47429:SF2">
    <property type="entry name" value="PROTEIN TWIN LOV 1"/>
    <property type="match status" value="1"/>
</dbReference>
<dbReference type="PROSITE" id="PS50112">
    <property type="entry name" value="PAS"/>
    <property type="match status" value="2"/>
</dbReference>
<dbReference type="PANTHER" id="PTHR47429">
    <property type="entry name" value="PROTEIN TWIN LOV 1"/>
    <property type="match status" value="1"/>
</dbReference>
<keyword evidence="1" id="KW-0285">Flavoprotein</keyword>
<evidence type="ECO:0000259" key="4">
    <source>
        <dbReference type="PROSITE" id="PS50112"/>
    </source>
</evidence>
<dbReference type="Pfam" id="PF08448">
    <property type="entry name" value="PAS_4"/>
    <property type="match status" value="1"/>
</dbReference>
<dbReference type="Gene3D" id="3.30.450.20">
    <property type="entry name" value="PAS domain"/>
    <property type="match status" value="2"/>
</dbReference>
<dbReference type="CDD" id="cd00130">
    <property type="entry name" value="PAS"/>
    <property type="match status" value="2"/>
</dbReference>
<dbReference type="InterPro" id="IPR013656">
    <property type="entry name" value="PAS_4"/>
</dbReference>
<keyword evidence="3" id="KW-0157">Chromophore</keyword>
<dbReference type="EMBL" id="BAUV01000047">
    <property type="protein sequence ID" value="GAE36911.1"/>
    <property type="molecule type" value="Genomic_DNA"/>
</dbReference>
<evidence type="ECO:0000313" key="6">
    <source>
        <dbReference type="Proteomes" id="UP000018896"/>
    </source>
</evidence>
<dbReference type="InterPro" id="IPR035965">
    <property type="entry name" value="PAS-like_dom_sf"/>
</dbReference>
<dbReference type="STRING" id="1236973.JCM9157_4146"/>
<feature type="domain" description="PAS" evidence="4">
    <location>
        <begin position="2"/>
        <end position="47"/>
    </location>
</feature>
<name>W4QXV7_HALA3</name>
<keyword evidence="6" id="KW-1185">Reference proteome</keyword>
<reference evidence="5 6" key="1">
    <citation type="journal article" date="2014" name="Genome Announc.">
        <title>Draft Genome Sequences of Three Alkaliphilic Bacillus Strains, Bacillus wakoensis JCM 9140T, Bacillus akibai JCM 9157T, and Bacillus hemicellulosilyticus JCM 9152T.</title>
        <authorList>
            <person name="Yuki M."/>
            <person name="Oshima K."/>
            <person name="Suda W."/>
            <person name="Oshida Y."/>
            <person name="Kitamura K."/>
            <person name="Iida T."/>
            <person name="Hattori M."/>
            <person name="Ohkuma M."/>
        </authorList>
    </citation>
    <scope>NUCLEOTIDE SEQUENCE [LARGE SCALE GENOMIC DNA]</scope>
    <source>
        <strain evidence="5 6">JCM 9157</strain>
    </source>
</reference>
<dbReference type="eggNOG" id="COG3852">
    <property type="taxonomic scope" value="Bacteria"/>
</dbReference>
<dbReference type="RefSeq" id="WP_052013260.1">
    <property type="nucleotide sequence ID" value="NZ_BAUV01000047.1"/>
</dbReference>
<protein>
    <submittedName>
        <fullName evidence="5">Blue-light photoreceptor</fullName>
    </submittedName>
</protein>
<comment type="caution">
    <text evidence="5">The sequence shown here is derived from an EMBL/GenBank/DDBJ whole genome shotgun (WGS) entry which is preliminary data.</text>
</comment>
<dbReference type="AlphaFoldDB" id="W4QXV7"/>
<dbReference type="Pfam" id="PF13426">
    <property type="entry name" value="PAS_9"/>
    <property type="match status" value="1"/>
</dbReference>
<organism evidence="5 6">
    <name type="scientific">Halalkalibacter akibai (strain ATCC 43226 / DSM 21942 / CIP 109018 / JCM 9157 / 1139)</name>
    <name type="common">Bacillus akibai</name>
    <dbReference type="NCBI Taxonomy" id="1236973"/>
    <lineage>
        <taxon>Bacteria</taxon>
        <taxon>Bacillati</taxon>
        <taxon>Bacillota</taxon>
        <taxon>Bacilli</taxon>
        <taxon>Bacillales</taxon>
        <taxon>Bacillaceae</taxon>
        <taxon>Halalkalibacter</taxon>
    </lineage>
</organism>
<proteinExistence type="predicted"/>
<keyword evidence="2" id="KW-0288">FMN</keyword>
<keyword evidence="5" id="KW-0675">Receptor</keyword>
<evidence type="ECO:0000313" key="5">
    <source>
        <dbReference type="EMBL" id="GAE36911.1"/>
    </source>
</evidence>
<gene>
    <name evidence="5" type="ORF">JCM9157_4146</name>
</gene>
<dbReference type="Proteomes" id="UP000018896">
    <property type="component" value="Unassembled WGS sequence"/>
</dbReference>
<dbReference type="OrthoDB" id="9812260at2"/>
<dbReference type="InterPro" id="IPR000014">
    <property type="entry name" value="PAS"/>
</dbReference>
<evidence type="ECO:0000256" key="1">
    <source>
        <dbReference type="ARBA" id="ARBA00022630"/>
    </source>
</evidence>
<dbReference type="NCBIfam" id="TIGR00229">
    <property type="entry name" value="sensory_box"/>
    <property type="match status" value="2"/>
</dbReference>
<dbReference type="SUPFAM" id="SSF55785">
    <property type="entry name" value="PYP-like sensor domain (PAS domain)"/>
    <property type="match status" value="2"/>
</dbReference>
<feature type="domain" description="PAS" evidence="4">
    <location>
        <begin position="131"/>
        <end position="204"/>
    </location>
</feature>
<evidence type="ECO:0000256" key="3">
    <source>
        <dbReference type="ARBA" id="ARBA00022991"/>
    </source>
</evidence>
<dbReference type="SMART" id="SM00091">
    <property type="entry name" value="PAS"/>
    <property type="match status" value="2"/>
</dbReference>
<evidence type="ECO:0000256" key="2">
    <source>
        <dbReference type="ARBA" id="ARBA00022643"/>
    </source>
</evidence>